<dbReference type="EMBL" id="BRXW01000118">
    <property type="protein sequence ID" value="GMI08046.1"/>
    <property type="molecule type" value="Genomic_DNA"/>
</dbReference>
<name>A0A9W7CKQ7_9STRA</name>
<accession>A0A9W7CKQ7</accession>
<dbReference type="OrthoDB" id="10586785at2759"/>
<dbReference type="AlphaFoldDB" id="A0A9W7CKQ7"/>
<protein>
    <submittedName>
        <fullName evidence="2">Uncharacterized protein</fullName>
    </submittedName>
</protein>
<evidence type="ECO:0000256" key="1">
    <source>
        <dbReference type="SAM" id="MobiDB-lite"/>
    </source>
</evidence>
<reference evidence="3" key="1">
    <citation type="journal article" date="2023" name="Commun. Biol.">
        <title>Genome analysis of Parmales, the sister group of diatoms, reveals the evolutionary specialization of diatoms from phago-mixotrophs to photoautotrophs.</title>
        <authorList>
            <person name="Ban H."/>
            <person name="Sato S."/>
            <person name="Yoshikawa S."/>
            <person name="Yamada K."/>
            <person name="Nakamura Y."/>
            <person name="Ichinomiya M."/>
            <person name="Sato N."/>
            <person name="Blanc-Mathieu R."/>
            <person name="Endo H."/>
            <person name="Kuwata A."/>
            <person name="Ogata H."/>
        </authorList>
    </citation>
    <scope>NUCLEOTIDE SEQUENCE [LARGE SCALE GENOMIC DNA]</scope>
    <source>
        <strain evidence="3">NIES 3700</strain>
    </source>
</reference>
<comment type="caution">
    <text evidence="2">The sequence shown here is derived from an EMBL/GenBank/DDBJ whole genome shotgun (WGS) entry which is preliminary data.</text>
</comment>
<evidence type="ECO:0000313" key="2">
    <source>
        <dbReference type="EMBL" id="GMI08046.1"/>
    </source>
</evidence>
<feature type="compositionally biased region" description="Polar residues" evidence="1">
    <location>
        <begin position="148"/>
        <end position="172"/>
    </location>
</feature>
<dbReference type="Proteomes" id="UP001165122">
    <property type="component" value="Unassembled WGS sequence"/>
</dbReference>
<feature type="compositionally biased region" description="Polar residues" evidence="1">
    <location>
        <begin position="232"/>
        <end position="241"/>
    </location>
</feature>
<feature type="compositionally biased region" description="Basic and acidic residues" evidence="1">
    <location>
        <begin position="136"/>
        <end position="147"/>
    </location>
</feature>
<gene>
    <name evidence="2" type="ORF">TrLO_g12581</name>
</gene>
<feature type="region of interest" description="Disordered" evidence="1">
    <location>
        <begin position="136"/>
        <end position="241"/>
    </location>
</feature>
<proteinExistence type="predicted"/>
<evidence type="ECO:0000313" key="3">
    <source>
        <dbReference type="Proteomes" id="UP001165122"/>
    </source>
</evidence>
<keyword evidence="3" id="KW-1185">Reference proteome</keyword>
<organism evidence="2 3">
    <name type="scientific">Triparma laevis f. longispina</name>
    <dbReference type="NCBI Taxonomy" id="1714387"/>
    <lineage>
        <taxon>Eukaryota</taxon>
        <taxon>Sar</taxon>
        <taxon>Stramenopiles</taxon>
        <taxon>Ochrophyta</taxon>
        <taxon>Bolidophyceae</taxon>
        <taxon>Parmales</taxon>
        <taxon>Triparmaceae</taxon>
        <taxon>Triparma</taxon>
    </lineage>
</organism>
<sequence length="379" mass="42525">MSYQSTLTSSRHTLTCTLTPLASPPQPTKKYYAYSWGEEKRWSDDERGIGERMAGVLGRIGGEEVLVEFEVEGGKAFLEDSIGIRLYKFSQTLTKEVLTTYLTETQPIYETDSLNQPSSLESYSIGSLSLRKKVLGNEEEKKDDSNKSTRQTLHIPTSTINPTELHSPTQRSKLGRPNNFRTRTPRKNDREVPDDFVGTLRSRVKTSRTDTSDLQSRGSRGGQTPFAIESWDSGNYTPQNDFTAEEQGLEGVSLEDYNPTSLEPIEFCLTKEDRIELKGLRNVSEVVYDIFKMVFSLFNDQGSRNVSWYDCRDFCVNFKEGVLVQSRISGVVRQVKGMEGGEVRRVSRIAAEVLEWVGEVVGFKGGGGGKKNNIGFELG</sequence>